<evidence type="ECO:0000313" key="2">
    <source>
        <dbReference type="EMBL" id="GGL03131.1"/>
    </source>
</evidence>
<feature type="domain" description="RAMA" evidence="1">
    <location>
        <begin position="51"/>
        <end position="144"/>
    </location>
</feature>
<dbReference type="Proteomes" id="UP000637788">
    <property type="component" value="Unassembled WGS sequence"/>
</dbReference>
<comment type="caution">
    <text evidence="2">The sequence shown here is derived from an EMBL/GenBank/DDBJ whole genome shotgun (WGS) entry which is preliminary data.</text>
</comment>
<evidence type="ECO:0000259" key="1">
    <source>
        <dbReference type="Pfam" id="PF18755"/>
    </source>
</evidence>
<dbReference type="RefSeq" id="WP_246568524.1">
    <property type="nucleotide sequence ID" value="NZ_BMPQ01000029.1"/>
</dbReference>
<keyword evidence="3" id="KW-1185">Reference proteome</keyword>
<dbReference type="Pfam" id="PF18755">
    <property type="entry name" value="RAMA"/>
    <property type="match status" value="1"/>
</dbReference>
<dbReference type="AlphaFoldDB" id="A0A917VQ37"/>
<sequence>MASGQRAEEGIYIATLTIHFDPEVLAHIAAVGAEGAVEVNVSLGGGAGAAKATSAPPIGPLAPLMAAGLLRANDVLTFRQTRAKRSAKAIVQPDGQLIVEGKATPFQSPSKAASAVTGSAINGWTLWRLPDGRTLDDLRDKLMSDEG</sequence>
<reference evidence="2" key="2">
    <citation type="submission" date="2020-09" db="EMBL/GenBank/DDBJ databases">
        <authorList>
            <person name="Sun Q."/>
            <person name="Ohkuma M."/>
        </authorList>
    </citation>
    <scope>NUCLEOTIDE SEQUENCE</scope>
    <source>
        <strain evidence="2">JCM 3035</strain>
    </source>
</reference>
<dbReference type="InterPro" id="IPR040843">
    <property type="entry name" value="RAMA"/>
</dbReference>
<gene>
    <name evidence="2" type="ORF">GCM10010094_74890</name>
</gene>
<name>A0A917VQ37_9ACTN</name>
<accession>A0A917VQ37</accession>
<proteinExistence type="predicted"/>
<evidence type="ECO:0000313" key="3">
    <source>
        <dbReference type="Proteomes" id="UP000637788"/>
    </source>
</evidence>
<organism evidence="2 3">
    <name type="scientific">Streptomyces flaveus</name>
    <dbReference type="NCBI Taxonomy" id="66370"/>
    <lineage>
        <taxon>Bacteria</taxon>
        <taxon>Bacillati</taxon>
        <taxon>Actinomycetota</taxon>
        <taxon>Actinomycetes</taxon>
        <taxon>Kitasatosporales</taxon>
        <taxon>Streptomycetaceae</taxon>
        <taxon>Streptomyces</taxon>
        <taxon>Streptomyces aurantiacus group</taxon>
    </lineage>
</organism>
<reference evidence="2" key="1">
    <citation type="journal article" date="2014" name="Int. J. Syst. Evol. Microbiol.">
        <title>Complete genome sequence of Corynebacterium casei LMG S-19264T (=DSM 44701T), isolated from a smear-ripened cheese.</title>
        <authorList>
            <consortium name="US DOE Joint Genome Institute (JGI-PGF)"/>
            <person name="Walter F."/>
            <person name="Albersmeier A."/>
            <person name="Kalinowski J."/>
            <person name="Ruckert C."/>
        </authorList>
    </citation>
    <scope>NUCLEOTIDE SEQUENCE</scope>
    <source>
        <strain evidence="2">JCM 3035</strain>
    </source>
</reference>
<dbReference type="EMBL" id="BMPQ01000029">
    <property type="protein sequence ID" value="GGL03131.1"/>
    <property type="molecule type" value="Genomic_DNA"/>
</dbReference>
<protein>
    <recommendedName>
        <fullName evidence="1">RAMA domain-containing protein</fullName>
    </recommendedName>
</protein>